<comment type="caution">
    <text evidence="1">The sequence shown here is derived from an EMBL/GenBank/DDBJ whole genome shotgun (WGS) entry which is preliminary data.</text>
</comment>
<dbReference type="EMBL" id="VXIV02000290">
    <property type="protein sequence ID" value="KAF6039225.1"/>
    <property type="molecule type" value="Genomic_DNA"/>
</dbReference>
<accession>A0A7J7KM40</accession>
<evidence type="ECO:0000313" key="2">
    <source>
        <dbReference type="Proteomes" id="UP000593567"/>
    </source>
</evidence>
<name>A0A7J7KM40_BUGNE</name>
<evidence type="ECO:0000313" key="1">
    <source>
        <dbReference type="EMBL" id="KAF6039225.1"/>
    </source>
</evidence>
<organism evidence="1 2">
    <name type="scientific">Bugula neritina</name>
    <name type="common">Brown bryozoan</name>
    <name type="synonym">Sertularia neritina</name>
    <dbReference type="NCBI Taxonomy" id="10212"/>
    <lineage>
        <taxon>Eukaryota</taxon>
        <taxon>Metazoa</taxon>
        <taxon>Spiralia</taxon>
        <taxon>Lophotrochozoa</taxon>
        <taxon>Bryozoa</taxon>
        <taxon>Gymnolaemata</taxon>
        <taxon>Cheilostomatida</taxon>
        <taxon>Flustrina</taxon>
        <taxon>Buguloidea</taxon>
        <taxon>Bugulidae</taxon>
        <taxon>Bugula</taxon>
    </lineage>
</organism>
<sequence length="77" mass="8943">MTTTIPDMAWRCSLDMHMKEDNSKLEDLGLNILTPQTLLNLTRTVFNKYATKSEDKGQINPVKTPQRIIKLKNKRVR</sequence>
<keyword evidence="2" id="KW-1185">Reference proteome</keyword>
<dbReference type="AlphaFoldDB" id="A0A7J7KM40"/>
<dbReference type="Proteomes" id="UP000593567">
    <property type="component" value="Unassembled WGS sequence"/>
</dbReference>
<proteinExistence type="predicted"/>
<reference evidence="1" key="1">
    <citation type="submission" date="2020-06" db="EMBL/GenBank/DDBJ databases">
        <title>Draft genome of Bugula neritina, a colonial animal packing powerful symbionts and potential medicines.</title>
        <authorList>
            <person name="Rayko M."/>
        </authorList>
    </citation>
    <scope>NUCLEOTIDE SEQUENCE [LARGE SCALE GENOMIC DNA]</scope>
    <source>
        <strain evidence="1">Kwan_BN1</strain>
    </source>
</reference>
<protein>
    <submittedName>
        <fullName evidence="1">Uncharacterized protein</fullName>
    </submittedName>
</protein>
<gene>
    <name evidence="1" type="ORF">EB796_002468</name>
</gene>